<gene>
    <name evidence="3" type="ORF">FRUB_04799</name>
</gene>
<dbReference type="EMBL" id="NIDE01000007">
    <property type="protein sequence ID" value="OWK40907.1"/>
    <property type="molecule type" value="Genomic_DNA"/>
</dbReference>
<dbReference type="RefSeq" id="WP_143393338.1">
    <property type="nucleotide sequence ID" value="NZ_NIDE01000007.1"/>
</dbReference>
<protein>
    <submittedName>
        <fullName evidence="3">Uncharacterized protein</fullName>
    </submittedName>
</protein>
<organism evidence="3 4">
    <name type="scientific">Fimbriiglobus ruber</name>
    <dbReference type="NCBI Taxonomy" id="1908690"/>
    <lineage>
        <taxon>Bacteria</taxon>
        <taxon>Pseudomonadati</taxon>
        <taxon>Planctomycetota</taxon>
        <taxon>Planctomycetia</taxon>
        <taxon>Gemmatales</taxon>
        <taxon>Gemmataceae</taxon>
        <taxon>Fimbriiglobus</taxon>
    </lineage>
</organism>
<dbReference type="OrthoDB" id="10009556at2"/>
<comment type="caution">
    <text evidence="3">The sequence shown here is derived from an EMBL/GenBank/DDBJ whole genome shotgun (WGS) entry which is preliminary data.</text>
</comment>
<evidence type="ECO:0000256" key="1">
    <source>
        <dbReference type="SAM" id="MobiDB-lite"/>
    </source>
</evidence>
<feature type="region of interest" description="Disordered" evidence="1">
    <location>
        <begin position="87"/>
        <end position="129"/>
    </location>
</feature>
<proteinExistence type="predicted"/>
<keyword evidence="2" id="KW-0812">Transmembrane</keyword>
<evidence type="ECO:0000256" key="2">
    <source>
        <dbReference type="SAM" id="Phobius"/>
    </source>
</evidence>
<reference evidence="4" key="1">
    <citation type="submission" date="2017-06" db="EMBL/GenBank/DDBJ databases">
        <title>Genome analysis of Fimbriiglobus ruber SP5, the first member of the order Planctomycetales with confirmed chitinolytic capability.</title>
        <authorList>
            <person name="Ravin N.V."/>
            <person name="Rakitin A.L."/>
            <person name="Ivanova A.A."/>
            <person name="Beletsky A.V."/>
            <person name="Kulichevskaya I.S."/>
            <person name="Mardanov A.V."/>
            <person name="Dedysh S.N."/>
        </authorList>
    </citation>
    <scope>NUCLEOTIDE SEQUENCE [LARGE SCALE GENOMIC DNA]</scope>
    <source>
        <strain evidence="4">SP5</strain>
    </source>
</reference>
<name>A0A225DXS0_9BACT</name>
<sequence>MSTLPFAMMGLDSTRVAQLAVNVLAVAGGFLVGYIATLIGAKVLDKYLTAGKTPLPLHKVARLLGGAIVALLVALVVFGEGGGGLGSGTGEGKEKVEGTGVGEGTGQTVSVPAPKVDTPTPTPPPKTTQLKEADKVYDVIRVTVLGGEDVKELKFYRVDDDAVPKTLKELQDAVKTRQQAATKPVAIAYQFAPNGLAGKDTPGTLRLLAFAQHEGLAVVPPGEK</sequence>
<dbReference type="AlphaFoldDB" id="A0A225DXS0"/>
<evidence type="ECO:0000313" key="4">
    <source>
        <dbReference type="Proteomes" id="UP000214646"/>
    </source>
</evidence>
<evidence type="ECO:0000313" key="3">
    <source>
        <dbReference type="EMBL" id="OWK40907.1"/>
    </source>
</evidence>
<accession>A0A225DXS0</accession>
<keyword evidence="4" id="KW-1185">Reference proteome</keyword>
<keyword evidence="2" id="KW-0472">Membrane</keyword>
<dbReference type="Proteomes" id="UP000214646">
    <property type="component" value="Unassembled WGS sequence"/>
</dbReference>
<keyword evidence="2" id="KW-1133">Transmembrane helix</keyword>
<feature type="transmembrane region" description="Helical" evidence="2">
    <location>
        <begin position="60"/>
        <end position="79"/>
    </location>
</feature>
<feature type="transmembrane region" description="Helical" evidence="2">
    <location>
        <begin position="20"/>
        <end position="39"/>
    </location>
</feature>